<keyword evidence="19" id="KW-0812">Transmembrane</keyword>
<proteinExistence type="predicted"/>
<dbReference type="InterPro" id="IPR033703">
    <property type="entry name" value="Rhv-like"/>
</dbReference>
<dbReference type="Pfam" id="PF00073">
    <property type="entry name" value="Rhv"/>
    <property type="match status" value="2"/>
</dbReference>
<keyword evidence="8" id="KW-0645">Protease</keyword>
<protein>
    <recommendedName>
        <fullName evidence="3">Genome polyprotein</fullName>
    </recommendedName>
</protein>
<dbReference type="GO" id="GO:0003968">
    <property type="term" value="F:RNA-directed RNA polymerase activity"/>
    <property type="evidence" value="ECO:0007669"/>
    <property type="project" value="UniProtKB-KW"/>
</dbReference>
<dbReference type="InterPro" id="IPR004004">
    <property type="entry name" value="Helic/Pol/Pept_Calicivir-typ"/>
</dbReference>
<dbReference type="SUPFAM" id="SSF56672">
    <property type="entry name" value="DNA/RNA polymerases"/>
    <property type="match status" value="1"/>
</dbReference>
<dbReference type="Pfam" id="PF08762">
    <property type="entry name" value="CRPV_capsid"/>
    <property type="match status" value="1"/>
</dbReference>
<dbReference type="Gene3D" id="3.30.70.270">
    <property type="match status" value="1"/>
</dbReference>
<dbReference type="SUPFAM" id="SSF88633">
    <property type="entry name" value="Positive stranded ssRNA viruses"/>
    <property type="match status" value="3"/>
</dbReference>
<dbReference type="InterPro" id="IPR014872">
    <property type="entry name" value="Dicistrovirus_capsid-polyPr_C"/>
</dbReference>
<dbReference type="InterPro" id="IPR007094">
    <property type="entry name" value="RNA-dir_pol_PSvirus"/>
</dbReference>
<keyword evidence="9" id="KW-0808">Transferase</keyword>
<evidence type="ECO:0000256" key="8">
    <source>
        <dbReference type="ARBA" id="ARBA00022670"/>
    </source>
</evidence>
<evidence type="ECO:0000256" key="13">
    <source>
        <dbReference type="ARBA" id="ARBA00022806"/>
    </source>
</evidence>
<evidence type="ECO:0000256" key="6">
    <source>
        <dbReference type="ARBA" id="ARBA00022553"/>
    </source>
</evidence>
<keyword evidence="19" id="KW-0472">Membrane</keyword>
<dbReference type="Pfam" id="PF00680">
    <property type="entry name" value="RdRP_1"/>
    <property type="match status" value="1"/>
</dbReference>
<dbReference type="InterPro" id="IPR029053">
    <property type="entry name" value="Viral_coat"/>
</dbReference>
<dbReference type="Pfam" id="PF00910">
    <property type="entry name" value="RNA_helicase"/>
    <property type="match status" value="1"/>
</dbReference>
<comment type="subcellular location">
    <subcellularLocation>
        <location evidence="1">Host cytoplasm</location>
    </subcellularLocation>
    <subcellularLocation>
        <location evidence="2">Virion</location>
    </subcellularLocation>
</comment>
<keyword evidence="5" id="KW-0191">Covalent protein-RNA linkage</keyword>
<evidence type="ECO:0000313" key="23">
    <source>
        <dbReference type="EMBL" id="QPN36938.1"/>
    </source>
</evidence>
<evidence type="ECO:0000256" key="7">
    <source>
        <dbReference type="ARBA" id="ARBA00022561"/>
    </source>
</evidence>
<dbReference type="CDD" id="cd23194">
    <property type="entry name" value="Dicistroviridae_RdRp"/>
    <property type="match status" value="1"/>
</dbReference>
<evidence type="ECO:0000256" key="12">
    <source>
        <dbReference type="ARBA" id="ARBA00022801"/>
    </source>
</evidence>
<evidence type="ECO:0000259" key="21">
    <source>
        <dbReference type="PROSITE" id="PS51218"/>
    </source>
</evidence>
<dbReference type="GO" id="GO:0019028">
    <property type="term" value="C:viral capsid"/>
    <property type="evidence" value="ECO:0007669"/>
    <property type="project" value="UniProtKB-KW"/>
</dbReference>
<dbReference type="GO" id="GO:0005198">
    <property type="term" value="F:structural molecule activity"/>
    <property type="evidence" value="ECO:0007669"/>
    <property type="project" value="InterPro"/>
</dbReference>
<dbReference type="PROSITE" id="PS50507">
    <property type="entry name" value="RDRP_SSRNA_POS"/>
    <property type="match status" value="1"/>
</dbReference>
<evidence type="ECO:0000256" key="2">
    <source>
        <dbReference type="ARBA" id="ARBA00004328"/>
    </source>
</evidence>
<dbReference type="PROSITE" id="PS51218">
    <property type="entry name" value="SF3_HELICASE_2"/>
    <property type="match status" value="1"/>
</dbReference>
<feature type="transmembrane region" description="Helical" evidence="19">
    <location>
        <begin position="252"/>
        <end position="268"/>
    </location>
</feature>
<evidence type="ECO:0000256" key="3">
    <source>
        <dbReference type="ARBA" id="ARBA00020107"/>
    </source>
</evidence>
<dbReference type="EMBL" id="MT757483">
    <property type="protein sequence ID" value="QPN36938.1"/>
    <property type="molecule type" value="Genomic_RNA"/>
</dbReference>
<dbReference type="SUPFAM" id="SSF50494">
    <property type="entry name" value="Trypsin-like serine proteases"/>
    <property type="match status" value="1"/>
</dbReference>
<keyword evidence="11" id="KW-0547">Nucleotide-binding</keyword>
<evidence type="ECO:0000259" key="22">
    <source>
        <dbReference type="PROSITE" id="PS51874"/>
    </source>
</evidence>
<dbReference type="InterPro" id="IPR009003">
    <property type="entry name" value="Peptidase_S1_PA"/>
</dbReference>
<keyword evidence="10" id="KW-0548">Nucleotidyltransferase</keyword>
<evidence type="ECO:0000256" key="19">
    <source>
        <dbReference type="SAM" id="Phobius"/>
    </source>
</evidence>
<feature type="domain" description="Peptidase C3" evidence="22">
    <location>
        <begin position="984"/>
        <end position="1202"/>
    </location>
</feature>
<feature type="domain" description="SF3 helicase" evidence="21">
    <location>
        <begin position="474"/>
        <end position="653"/>
    </location>
</feature>
<dbReference type="Gene3D" id="3.40.50.300">
    <property type="entry name" value="P-loop containing nucleotide triphosphate hydrolases"/>
    <property type="match status" value="1"/>
</dbReference>
<keyword evidence="13" id="KW-0347">Helicase</keyword>
<dbReference type="GO" id="GO:0006508">
    <property type="term" value="P:proteolysis"/>
    <property type="evidence" value="ECO:0007669"/>
    <property type="project" value="UniProtKB-KW"/>
</dbReference>
<dbReference type="Gene3D" id="2.40.10.10">
    <property type="entry name" value="Trypsin-like serine proteases"/>
    <property type="match status" value="1"/>
</dbReference>
<dbReference type="InterPro" id="IPR001205">
    <property type="entry name" value="RNA-dir_pol_C"/>
</dbReference>
<dbReference type="PROSITE" id="PS51874">
    <property type="entry name" value="PCV_3C_PRO"/>
    <property type="match status" value="1"/>
</dbReference>
<dbReference type="GO" id="GO:0006351">
    <property type="term" value="P:DNA-templated transcription"/>
    <property type="evidence" value="ECO:0007669"/>
    <property type="project" value="InterPro"/>
</dbReference>
<accession>A0A7T1GW29</accession>
<evidence type="ECO:0000256" key="9">
    <source>
        <dbReference type="ARBA" id="ARBA00022679"/>
    </source>
</evidence>
<evidence type="ECO:0000256" key="15">
    <source>
        <dbReference type="ARBA" id="ARBA00022840"/>
    </source>
</evidence>
<dbReference type="InterPro" id="IPR001676">
    <property type="entry name" value="Picornavirus_capsid"/>
</dbReference>
<dbReference type="SUPFAM" id="SSF52540">
    <property type="entry name" value="P-loop containing nucleoside triphosphate hydrolases"/>
    <property type="match status" value="1"/>
</dbReference>
<sequence length="2625" mass="298802">MSYSTLKNKTQTNKLAYSDNLEQLQAILDSLHKVTASSLIDSRLDDYTGPFLLMEKLPEFLTNAVPDLVNERVMCNYLHVASLIDDTTPFVWHTLSPKQFYHLQKWAKGLERSWLDILKDEDYEYISVKTNILEDHVSRAIVLKKLHSVARNKQIAEFMKRKEHLLRVKAHIYRNVEAQAFPSFFGNSSNDTNVLSQIVGKVKNFFNVIISAPVMAVNFAISVKKLITDLCNTLRGLVKAGRDCISLTTDKFLHVALAIIYLVALYFLESKIAKMVISLITMVVMYSLGNNIVAVLAAIMAGLNITQTSPQIINNVNVNVTGKTVEAHSLDFNPTKLIAFAFALLASFYCPFDNAWKSFLDKCDKIPKAVNGIGKTMEYFEKFFQEHTEDFIERATGYRFSSVNPIPSEVRENCEEVKRLAKMDTFSRMPSDVTICLQIEQVYVEFLRLKTQYYSNRLINEFMNAYQGSVIDLFKKAAAANPRVCSERPRPTCVFFSGTTGVGKSSMMYLLTADILNHFNLFENKSPEEVMKMVNESIYARNAAQEFFDGYQNQLVTVVDDFGCMVDGPSHPNKDFEELLHMVNNFPYPLPMASLSQKANTYFTSKYVFLTSNLKVVNPTSMINPEAIRSRIAYRFDIRVRPEYQVNPDSQVVEDHRIDVSKTREAFGDKMTTDIYEIHVIDPITGRDVDVLSYDQMLERILVHQNKERCFFDKKQESIMQHIQRNRREAQAFFGLFDRRAPASYPSDWFRHHYTKQDDYYYFNFDTIDEVCNLFPGNNTWKDLVYEHKVVGEKHALIRNFYEAYTGLDTNMNAMIRYMKETRDDIKDVDPVELEQIFTNPDWINMLLQVKMKAWEVLYDHISDPLWMAFTTTSIVIMLFAAFDAYREFQRIQEEHHFRDTVACNIDEEDLEAYWAAHEAESGKDKKNVLRRAMEGNIPAESGKTKQNIKARNIEASMSLHTEQGRVNRLNSIVKPIVIPESFTSTQSCEVSCIVRQHFRDLLWEHNGEKLSLAHVVGLRGHWCMINAHYITLFREYGITNEDVLILASPGHTEGVQIPASCIYNGREITRAGEQADMWAFKTPKSVNMFPDLTKHMHTRAMMNDLAEGTSSLLVVPGKDFVMHSCHLVRKVSETLEMNHNGAYLRSVKCMTYEFDARTVKGDCGSLYIVDTNNIKNKVVGLHFAGQPTGGACAIPLVREDFKFVSDEYEVIPPSCVTVDPQNCVFPIELNGIIPVGNAKPVHSSIISAMEKTFIYGEVQETTVLPAKLGRLLDVNGSGMKAIKKVLPTTPYIPEDEIVMARESFCEMLWKGHPTTKRVFTKMEAVTGLIEEEEKYIRAINRSTSSGYPWMLSNSNGKKNMFNYNEKTTEWKILPKGQEVFDCIDGKLEAMKQGTYTSSIYVDTLKDETRPIEKVLAGKTRLFSAAPVDFVILFRMFFLAFLNWVMVNKIDNEVAVGICAQSVEWNKLARHLLRRGNNVVAGDFTNYDGTLNTQLLHTALDIINDWYDDEHTLTRTMIFEDIVHSAHIAENNVYYWTHSLPSGNPATAVLNSMYNSLACRVAYNRLTKGTAYYGKFNKYVSMVSYGDDNLLSLDTEILDIVNQQTLTEAFASFGMAYTDETKSNTDTPYKKLEECGFLKRGFRFDKDIKVWLGPLQQNSINERLNWQHKHPDARSITILNAEGAIAEWALHDQDQFEFWARKIQGILKAKGVFIPVYSRSYYTTQILDGIYNVSFPQLEFASKVIPQLLAKNCDANTNIIIMDNLVTEQKQPTTTQTNLNENPTNPTLIGNSQTEVSDTIRMTHEGEMVKHIGQMSDETRSQIATASDPRFHQIKSFLERPYKIDYVKHWGTTEPYKQLCYITVEDEVRKMLSTLKLEGFYGFSGKCKLRVLINSQPFQTGVLQIAYCPKYEFYPHKPDTTDINAGFNFESLTDEGQCRYESGSPHVLLNIGASSTCEITVPYVGSTALMDLNPASQFHKFGRFSIRALVPLRDATNAPECGVSAYISFEDIVVYATTPVSAVVEAQSGTPQVVEAKQKGGKMSNIFSTVGKVSSALTNVPGLSSIAGPVSWLADTLSKVSSSFGFSKPHSTEPSCPVWINPVKDFPLCEGVDHSTKMTVTPKSEIEVRPIGETNEDEMTISHIVQKPMFFRKFLWRRDSAAGNLLTILPVNPSSFKTIDKDFNSGEDAHVYAHSHIYLSYLAELFQYWMGTIRFTFTIAGNKFYSGRIRLTYVPNIKDGAEQHVSDNVYKKLQHTYTHIIDIRDADTFTVDCSYVSLTPWRQLHGKYNEKLEEGFLYVFVEQELRHPETVSPNLDIVAHVSGLKDLTFAGPVRPRSAPFNGYDIDQTHFPRKVEAQGFTMPLSDQHAPVNIPIVNDVTPANPIEAHKTSIGDPVTSLRQLLKRFIINDVIKWTTPLLVLQPFKLLDVQDDTRTLRKDFVPGDFIDFISSMYRFRKGGVRIAMCGFKERVVAAHRDIDSLSHGNPQVFYATLSLDKEKIRPSIARQVTAKTDDFRHEGLFAHAFSYVPHDEQNQSILQMEIPYYHPLSLMKNNRYRYVLDPKDANIPDKRMKNIPYDLDTTTSNIVTVWRDSETPSTVEVYRAAADDFNCGFLVGPPPTATYDVW</sequence>
<dbReference type="Gene3D" id="2.60.120.20">
    <property type="match status" value="3"/>
</dbReference>
<dbReference type="GO" id="GO:0005524">
    <property type="term" value="F:ATP binding"/>
    <property type="evidence" value="ECO:0007669"/>
    <property type="project" value="UniProtKB-KW"/>
</dbReference>
<keyword evidence="17" id="KW-0693">Viral RNA replication</keyword>
<feature type="transmembrane region" description="Helical" evidence="19">
    <location>
        <begin position="275"/>
        <end position="303"/>
    </location>
</feature>
<evidence type="ECO:0000259" key="20">
    <source>
        <dbReference type="PROSITE" id="PS50507"/>
    </source>
</evidence>
<keyword evidence="18" id="KW-1035">Host cytoplasm</keyword>
<dbReference type="GO" id="GO:0039694">
    <property type="term" value="P:viral RNA genome replication"/>
    <property type="evidence" value="ECO:0007669"/>
    <property type="project" value="InterPro"/>
</dbReference>
<evidence type="ECO:0000256" key="10">
    <source>
        <dbReference type="ARBA" id="ARBA00022695"/>
    </source>
</evidence>
<name>A0A7T1GW29_9VIRU</name>
<keyword evidence="14" id="KW-0788">Thiol protease</keyword>
<dbReference type="InterPro" id="IPR043128">
    <property type="entry name" value="Rev_trsase/Diguanyl_cyclase"/>
</dbReference>
<dbReference type="InterPro" id="IPR027417">
    <property type="entry name" value="P-loop_NTPase"/>
</dbReference>
<keyword evidence="12" id="KW-0378">Hydrolase</keyword>
<dbReference type="GO" id="GO:0030430">
    <property type="term" value="C:host cell cytoplasm"/>
    <property type="evidence" value="ECO:0007669"/>
    <property type="project" value="UniProtKB-SubCell"/>
</dbReference>
<dbReference type="GO" id="GO:0003723">
    <property type="term" value="F:RNA binding"/>
    <property type="evidence" value="ECO:0007669"/>
    <property type="project" value="InterPro"/>
</dbReference>
<keyword evidence="15" id="KW-0067">ATP-binding</keyword>
<evidence type="ECO:0000256" key="17">
    <source>
        <dbReference type="ARBA" id="ARBA00022953"/>
    </source>
</evidence>
<keyword evidence="19" id="KW-1133">Transmembrane helix</keyword>
<evidence type="ECO:0000256" key="1">
    <source>
        <dbReference type="ARBA" id="ARBA00004192"/>
    </source>
</evidence>
<evidence type="ECO:0000256" key="5">
    <source>
        <dbReference type="ARBA" id="ARBA00022520"/>
    </source>
</evidence>
<dbReference type="PRINTS" id="PR00918">
    <property type="entry name" value="CALICVIRUSNS"/>
</dbReference>
<evidence type="ECO:0000256" key="16">
    <source>
        <dbReference type="ARBA" id="ARBA00022844"/>
    </source>
</evidence>
<feature type="domain" description="RdRp catalytic" evidence="20">
    <location>
        <begin position="1477"/>
        <end position="1601"/>
    </location>
</feature>
<reference evidence="23" key="1">
    <citation type="submission" date="2020-07" db="EMBL/GenBank/DDBJ databases">
        <authorList>
            <person name="Guo L."/>
            <person name="Lu X."/>
            <person name="Guo D."/>
        </authorList>
    </citation>
    <scope>NUCLEOTIDE SEQUENCE</scope>
    <source>
        <strain evidence="23">USdp-3</strain>
    </source>
</reference>
<evidence type="ECO:0000256" key="18">
    <source>
        <dbReference type="ARBA" id="ARBA00023200"/>
    </source>
</evidence>
<dbReference type="InterPro" id="IPR014759">
    <property type="entry name" value="Helicase_SF3_ssRNA_vir"/>
</dbReference>
<dbReference type="CDD" id="cd00205">
    <property type="entry name" value="rhv_like"/>
    <property type="match status" value="2"/>
</dbReference>
<dbReference type="InterPro" id="IPR044067">
    <property type="entry name" value="PCV_3C_PRO"/>
</dbReference>
<dbReference type="InterPro" id="IPR043504">
    <property type="entry name" value="Peptidase_S1_PA_chymotrypsin"/>
</dbReference>
<keyword evidence="7" id="KW-0167">Capsid protein</keyword>
<evidence type="ECO:0000256" key="14">
    <source>
        <dbReference type="ARBA" id="ARBA00022807"/>
    </source>
</evidence>
<keyword evidence="4" id="KW-0696">RNA-directed RNA polymerase</keyword>
<evidence type="ECO:0000256" key="4">
    <source>
        <dbReference type="ARBA" id="ARBA00022484"/>
    </source>
</evidence>
<dbReference type="GO" id="GO:0004197">
    <property type="term" value="F:cysteine-type endopeptidase activity"/>
    <property type="evidence" value="ECO:0007669"/>
    <property type="project" value="InterPro"/>
</dbReference>
<dbReference type="InterPro" id="IPR043502">
    <property type="entry name" value="DNA/RNA_pol_sf"/>
</dbReference>
<evidence type="ECO:0000256" key="11">
    <source>
        <dbReference type="ARBA" id="ARBA00022741"/>
    </source>
</evidence>
<keyword evidence="6" id="KW-0597">Phosphoprotein</keyword>
<organism evidence="23">
    <name type="scientific">Ohio dicistro-like virus</name>
    <dbReference type="NCBI Taxonomy" id="2789442"/>
    <lineage>
        <taxon>Viruses</taxon>
        <taxon>Riboviria</taxon>
        <taxon>Orthornavirae</taxon>
        <taxon>Pisuviricota</taxon>
        <taxon>Pisoniviricetes</taxon>
        <taxon>Picornavirales</taxon>
        <taxon>Dicistroviridae</taxon>
    </lineage>
</organism>
<dbReference type="InterPro" id="IPR000605">
    <property type="entry name" value="Helicase_SF3_ssDNA/RNA_vir"/>
</dbReference>
<keyword evidence="16" id="KW-0946">Virion</keyword>
<dbReference type="GO" id="GO:0003724">
    <property type="term" value="F:RNA helicase activity"/>
    <property type="evidence" value="ECO:0007669"/>
    <property type="project" value="InterPro"/>
</dbReference>